<dbReference type="EMBL" id="MRZV01001019">
    <property type="protein sequence ID" value="PIK41441.1"/>
    <property type="molecule type" value="Genomic_DNA"/>
</dbReference>
<comment type="caution">
    <text evidence="2">The sequence shown here is derived from an EMBL/GenBank/DDBJ whole genome shotgun (WGS) entry which is preliminary data.</text>
</comment>
<dbReference type="OrthoDB" id="5919196at2759"/>
<reference evidence="2 3" key="1">
    <citation type="journal article" date="2017" name="PLoS Biol.">
        <title>The sea cucumber genome provides insights into morphological evolution and visceral regeneration.</title>
        <authorList>
            <person name="Zhang X."/>
            <person name="Sun L."/>
            <person name="Yuan J."/>
            <person name="Sun Y."/>
            <person name="Gao Y."/>
            <person name="Zhang L."/>
            <person name="Li S."/>
            <person name="Dai H."/>
            <person name="Hamel J.F."/>
            <person name="Liu C."/>
            <person name="Yu Y."/>
            <person name="Liu S."/>
            <person name="Lin W."/>
            <person name="Guo K."/>
            <person name="Jin S."/>
            <person name="Xu P."/>
            <person name="Storey K.B."/>
            <person name="Huan P."/>
            <person name="Zhang T."/>
            <person name="Zhou Y."/>
            <person name="Zhang J."/>
            <person name="Lin C."/>
            <person name="Li X."/>
            <person name="Xing L."/>
            <person name="Huo D."/>
            <person name="Sun M."/>
            <person name="Wang L."/>
            <person name="Mercier A."/>
            <person name="Li F."/>
            <person name="Yang H."/>
            <person name="Xiang J."/>
        </authorList>
    </citation>
    <scope>NUCLEOTIDE SEQUENCE [LARGE SCALE GENOMIC DNA]</scope>
    <source>
        <strain evidence="2">Shaxun</strain>
        <tissue evidence="2">Muscle</tissue>
    </source>
</reference>
<dbReference type="Proteomes" id="UP000230750">
    <property type="component" value="Unassembled WGS sequence"/>
</dbReference>
<name>A0A2G8K0A0_STIJA</name>
<keyword evidence="3" id="KW-1185">Reference proteome</keyword>
<evidence type="ECO:0000313" key="3">
    <source>
        <dbReference type="Proteomes" id="UP000230750"/>
    </source>
</evidence>
<feature type="domain" description="Integrase zinc-binding" evidence="1">
    <location>
        <begin position="163"/>
        <end position="214"/>
    </location>
</feature>
<protein>
    <recommendedName>
        <fullName evidence="1">Integrase zinc-binding domain-containing protein</fullName>
    </recommendedName>
</protein>
<dbReference type="Pfam" id="PF17921">
    <property type="entry name" value="Integrase_H2C2"/>
    <property type="match status" value="1"/>
</dbReference>
<organism evidence="2 3">
    <name type="scientific">Stichopus japonicus</name>
    <name type="common">Sea cucumber</name>
    <dbReference type="NCBI Taxonomy" id="307972"/>
    <lineage>
        <taxon>Eukaryota</taxon>
        <taxon>Metazoa</taxon>
        <taxon>Echinodermata</taxon>
        <taxon>Eleutherozoa</taxon>
        <taxon>Echinozoa</taxon>
        <taxon>Holothuroidea</taxon>
        <taxon>Aspidochirotacea</taxon>
        <taxon>Aspidochirotida</taxon>
        <taxon>Stichopodidae</taxon>
        <taxon>Apostichopus</taxon>
    </lineage>
</organism>
<evidence type="ECO:0000313" key="2">
    <source>
        <dbReference type="EMBL" id="PIK41441.1"/>
    </source>
</evidence>
<sequence>MERWRTGPEFLYSPVEMWPETDITTEGNTEDRERRKDHQVAMVEVDADCIDSKKYSKWTKLIRVTAYVQRFVRNLKNKCNKTPNDDESLPESRQILPKELEDAESFWVRKAQKPLHDRLKKGEFATLSPYIDEGIIRVGGRAGGDVVSYEQRHPVLLPHQCQIAKLIVRHLHEQGGHGGVASTSAMVRQKYWILGVQRIAKTVKFRCVVCRKAEHKVETQLMADLPPHRVAPFTPPFHFTACDYFGPYHVRVGRNKTTKHYGVILRV</sequence>
<proteinExistence type="predicted"/>
<dbReference type="Gene3D" id="1.10.340.70">
    <property type="match status" value="1"/>
</dbReference>
<dbReference type="AlphaFoldDB" id="A0A2G8K0A0"/>
<dbReference type="PANTHER" id="PTHR47331">
    <property type="entry name" value="PHD-TYPE DOMAIN-CONTAINING PROTEIN"/>
    <property type="match status" value="1"/>
</dbReference>
<evidence type="ECO:0000259" key="1">
    <source>
        <dbReference type="Pfam" id="PF17921"/>
    </source>
</evidence>
<dbReference type="InterPro" id="IPR041588">
    <property type="entry name" value="Integrase_H2C2"/>
</dbReference>
<dbReference type="STRING" id="307972.A0A2G8K0A0"/>
<accession>A0A2G8K0A0</accession>
<gene>
    <name evidence="2" type="ORF">BSL78_21711</name>
</gene>
<dbReference type="PANTHER" id="PTHR47331:SF1">
    <property type="entry name" value="GAG-LIKE PROTEIN"/>
    <property type="match status" value="1"/>
</dbReference>